<reference evidence="3 4" key="1">
    <citation type="submission" date="2010-10" db="EMBL/GenBank/DDBJ databases">
        <title>Complete sequence of Frankia sp. EuI1c.</title>
        <authorList>
            <consortium name="US DOE Joint Genome Institute"/>
            <person name="Lucas S."/>
            <person name="Copeland A."/>
            <person name="Lapidus A."/>
            <person name="Cheng J.-F."/>
            <person name="Bruce D."/>
            <person name="Goodwin L."/>
            <person name="Pitluck S."/>
            <person name="Chertkov O."/>
            <person name="Detter J.C."/>
            <person name="Han C."/>
            <person name="Tapia R."/>
            <person name="Land M."/>
            <person name="Hauser L."/>
            <person name="Jeffries C."/>
            <person name="Kyrpides N."/>
            <person name="Ivanova N."/>
            <person name="Mikhailova N."/>
            <person name="Beauchemin N."/>
            <person name="Sen A."/>
            <person name="Sur S.A."/>
            <person name="Gtari M."/>
            <person name="Wall L."/>
            <person name="Tisa L."/>
            <person name="Woyke T."/>
        </authorList>
    </citation>
    <scope>NUCLEOTIDE SEQUENCE [LARGE SCALE GENOMIC DNA]</scope>
    <source>
        <strain evidence="4">DSM 45817 / CECT 9037 / EuI1c</strain>
    </source>
</reference>
<dbReference type="eggNOG" id="COG0318">
    <property type="taxonomic scope" value="Bacteria"/>
</dbReference>
<organism evidence="3 4">
    <name type="scientific">Pseudofrankia inefficax (strain DSM 45817 / CECT 9037 / DDB 130130 / EuI1c)</name>
    <name type="common">Frankia inefficax</name>
    <dbReference type="NCBI Taxonomy" id="298654"/>
    <lineage>
        <taxon>Bacteria</taxon>
        <taxon>Bacillati</taxon>
        <taxon>Actinomycetota</taxon>
        <taxon>Actinomycetes</taxon>
        <taxon>Frankiales</taxon>
        <taxon>Frankiaceae</taxon>
        <taxon>Pseudofrankia</taxon>
    </lineage>
</organism>
<dbReference type="PANTHER" id="PTHR43767:SF1">
    <property type="entry name" value="NONRIBOSOMAL PEPTIDE SYNTHASE PES1 (EUROFUNG)-RELATED"/>
    <property type="match status" value="1"/>
</dbReference>
<evidence type="ECO:0000259" key="1">
    <source>
        <dbReference type="Pfam" id="PF00501"/>
    </source>
</evidence>
<evidence type="ECO:0000313" key="3">
    <source>
        <dbReference type="EMBL" id="ADP79436.1"/>
    </source>
</evidence>
<dbReference type="InterPro" id="IPR020845">
    <property type="entry name" value="AMP-binding_CS"/>
</dbReference>
<gene>
    <name evidence="3" type="ordered locus">FraEuI1c_1369</name>
</gene>
<dbReference type="Pfam" id="PF00501">
    <property type="entry name" value="AMP-binding"/>
    <property type="match status" value="1"/>
</dbReference>
<proteinExistence type="predicted"/>
<evidence type="ECO:0000259" key="2">
    <source>
        <dbReference type="Pfam" id="PF13193"/>
    </source>
</evidence>
<dbReference type="InParanoid" id="E3J4Y5"/>
<dbReference type="InterPro" id="IPR025110">
    <property type="entry name" value="AMP-bd_C"/>
</dbReference>
<feature type="domain" description="AMP-binding enzyme C-terminal" evidence="2">
    <location>
        <begin position="445"/>
        <end position="520"/>
    </location>
</feature>
<dbReference type="AlphaFoldDB" id="E3J4Y5"/>
<evidence type="ECO:0000313" key="4">
    <source>
        <dbReference type="Proteomes" id="UP000002484"/>
    </source>
</evidence>
<accession>E3J4Y5</accession>
<name>E3J4Y5_PSEI1</name>
<dbReference type="KEGG" id="fri:FraEuI1c_1369"/>
<dbReference type="Gene3D" id="3.30.300.30">
    <property type="match status" value="1"/>
</dbReference>
<dbReference type="HOGENOM" id="CLU_000022_59_0_11"/>
<keyword evidence="3" id="KW-0436">Ligase</keyword>
<dbReference type="GO" id="GO:0016878">
    <property type="term" value="F:acid-thiol ligase activity"/>
    <property type="evidence" value="ECO:0007669"/>
    <property type="project" value="UniProtKB-ARBA"/>
</dbReference>
<dbReference type="OrthoDB" id="3443462at2"/>
<keyword evidence="4" id="KW-1185">Reference proteome</keyword>
<dbReference type="PANTHER" id="PTHR43767">
    <property type="entry name" value="LONG-CHAIN-FATTY-ACID--COA LIGASE"/>
    <property type="match status" value="1"/>
</dbReference>
<dbReference type="SUPFAM" id="SSF56801">
    <property type="entry name" value="Acetyl-CoA synthetase-like"/>
    <property type="match status" value="1"/>
</dbReference>
<dbReference type="RefSeq" id="WP_013422556.1">
    <property type="nucleotide sequence ID" value="NC_014666.1"/>
</dbReference>
<dbReference type="Proteomes" id="UP000002484">
    <property type="component" value="Chromosome"/>
</dbReference>
<dbReference type="InterPro" id="IPR000873">
    <property type="entry name" value="AMP-dep_synth/lig_dom"/>
</dbReference>
<dbReference type="PROSITE" id="PS00455">
    <property type="entry name" value="AMP_BINDING"/>
    <property type="match status" value="1"/>
</dbReference>
<dbReference type="Pfam" id="PF13193">
    <property type="entry name" value="AMP-binding_C"/>
    <property type="match status" value="1"/>
</dbReference>
<protein>
    <submittedName>
        <fullName evidence="3">AMP-dependent synthetase and ligase</fullName>
    </submittedName>
</protein>
<dbReference type="EMBL" id="CP002299">
    <property type="protein sequence ID" value="ADP79436.1"/>
    <property type="molecule type" value="Genomic_DNA"/>
</dbReference>
<dbReference type="InterPro" id="IPR050237">
    <property type="entry name" value="ATP-dep_AMP-bd_enzyme"/>
</dbReference>
<dbReference type="NCBIfam" id="NF005863">
    <property type="entry name" value="PRK07798.1"/>
    <property type="match status" value="1"/>
</dbReference>
<dbReference type="InterPro" id="IPR042099">
    <property type="entry name" value="ANL_N_sf"/>
</dbReference>
<dbReference type="InterPro" id="IPR045851">
    <property type="entry name" value="AMP-bd_C_sf"/>
</dbReference>
<sequence>MEFNLADLFEHAADRFPDRDALVAGPARRTFPQLEERANRMAHHLRGAGVTPGAHVAIYAYNVAEWVEAMVAIYKIRAVCVNVNFRYVAEELAYLLDNASPVALVFQRQFTDRVAEVAPKVASLRHLVVIEDGTEGADAEALGAVRYEDALAASRPDRDFEPRSGDDHYLLYTGGTTGLPKGVLWRQEDVIFALGGGIDLMTGERARDPGELTEKGAAGVVTSLPIAPLMHGATQWCLNTGLSKGQRTVLVDAFDPAEVWRLVEAERVNMVMITGDAMARPLLDTLDDAQRAGRDLSSLYAVSSSAALFSPVLKEAFMERLGVIITDGVGASEAGSHGVSIAAKGQVAAEAGVRVKAIDDALVVDENLRPLPVGEIGRLARRGNIPIGYLGDPQRSAQVFRVGPDGRRYSVPGDFARLEADGGITLLGRGSATINSGGEKIFPEEVESALKSHPDVYDVIVVGVPHERWGETVAAVVAARPGKTPTLVELQTHCRAHVAGYKVPRVLRLVDAVRRTPSGKADLAWAKQAAGSAPPVA</sequence>
<dbReference type="Gene3D" id="3.40.50.12780">
    <property type="entry name" value="N-terminal domain of ligase-like"/>
    <property type="match status" value="1"/>
</dbReference>
<dbReference type="STRING" id="298654.FraEuI1c_1369"/>
<feature type="domain" description="AMP-dependent synthetase/ligase" evidence="1">
    <location>
        <begin position="9"/>
        <end position="384"/>
    </location>
</feature>